<name>A0ABY1QQ79_9BACT</name>
<evidence type="ECO:0000313" key="2">
    <source>
        <dbReference type="Proteomes" id="UP001158067"/>
    </source>
</evidence>
<accession>A0ABY1QQ79</accession>
<dbReference type="EMBL" id="FXUG01000022">
    <property type="protein sequence ID" value="SMP77066.1"/>
    <property type="molecule type" value="Genomic_DNA"/>
</dbReference>
<gene>
    <name evidence="1" type="ORF">SAMN06265222_12283</name>
</gene>
<protein>
    <submittedName>
        <fullName evidence="1">Uncharacterized protein</fullName>
    </submittedName>
</protein>
<sequence>MAKKAKASAASSSKTRLEARVDEELANEFRDVAESAGISVNQLLQGLVAWATENAVQGCPVYDKNGLEVSVEERPGCLFFGKASDREQIMKTQSDEGTVHFVLDLSLKNAIRNS</sequence>
<reference evidence="1 2" key="1">
    <citation type="submission" date="2017-05" db="EMBL/GenBank/DDBJ databases">
        <authorList>
            <person name="Varghese N."/>
            <person name="Submissions S."/>
        </authorList>
    </citation>
    <scope>NUCLEOTIDE SEQUENCE [LARGE SCALE GENOMIC DNA]</scope>
    <source>
        <strain evidence="1 2">DSM 25457</strain>
    </source>
</reference>
<organism evidence="1 2">
    <name type="scientific">Neorhodopirellula lusitana</name>
    <dbReference type="NCBI Taxonomy" id="445327"/>
    <lineage>
        <taxon>Bacteria</taxon>
        <taxon>Pseudomonadati</taxon>
        <taxon>Planctomycetota</taxon>
        <taxon>Planctomycetia</taxon>
        <taxon>Pirellulales</taxon>
        <taxon>Pirellulaceae</taxon>
        <taxon>Neorhodopirellula</taxon>
    </lineage>
</organism>
<comment type="caution">
    <text evidence="1">The sequence shown here is derived from an EMBL/GenBank/DDBJ whole genome shotgun (WGS) entry which is preliminary data.</text>
</comment>
<dbReference type="Proteomes" id="UP001158067">
    <property type="component" value="Unassembled WGS sequence"/>
</dbReference>
<keyword evidence="2" id="KW-1185">Reference proteome</keyword>
<evidence type="ECO:0000313" key="1">
    <source>
        <dbReference type="EMBL" id="SMP77066.1"/>
    </source>
</evidence>
<proteinExistence type="predicted"/>
<dbReference type="RefSeq" id="WP_283435334.1">
    <property type="nucleotide sequence ID" value="NZ_FXUG01000022.1"/>
</dbReference>